<evidence type="ECO:0000256" key="2">
    <source>
        <dbReference type="ARBA" id="ARBA00023015"/>
    </source>
</evidence>
<organism evidence="6 7">
    <name type="scientific">Faecalicatena orotica</name>
    <dbReference type="NCBI Taxonomy" id="1544"/>
    <lineage>
        <taxon>Bacteria</taxon>
        <taxon>Bacillati</taxon>
        <taxon>Bacillota</taxon>
        <taxon>Clostridia</taxon>
        <taxon>Lachnospirales</taxon>
        <taxon>Lachnospiraceae</taxon>
        <taxon>Faecalicatena</taxon>
    </lineage>
</organism>
<proteinExistence type="inferred from homology"/>
<keyword evidence="4" id="KW-0804">Transcription</keyword>
<feature type="domain" description="HTH lysR-type" evidence="5">
    <location>
        <begin position="1"/>
        <end position="59"/>
    </location>
</feature>
<protein>
    <submittedName>
        <fullName evidence="6">DNA-binding transcriptional LysR family regulator</fullName>
    </submittedName>
</protein>
<name>A0A2Y9BGV0_9FIRM</name>
<dbReference type="Pfam" id="PF00126">
    <property type="entry name" value="HTH_1"/>
    <property type="match status" value="1"/>
</dbReference>
<dbReference type="EMBL" id="QGDL01000009">
    <property type="protein sequence ID" value="PWJ28335.1"/>
    <property type="molecule type" value="Genomic_DNA"/>
</dbReference>
<dbReference type="CDD" id="cd05466">
    <property type="entry name" value="PBP2_LTTR_substrate"/>
    <property type="match status" value="1"/>
</dbReference>
<dbReference type="Gene3D" id="3.40.190.290">
    <property type="match status" value="1"/>
</dbReference>
<dbReference type="InterPro" id="IPR000847">
    <property type="entry name" value="LysR_HTH_N"/>
</dbReference>
<keyword evidence="7" id="KW-1185">Reference proteome</keyword>
<dbReference type="OrthoDB" id="9778774at2"/>
<dbReference type="Pfam" id="PF03466">
    <property type="entry name" value="LysR_substrate"/>
    <property type="match status" value="1"/>
</dbReference>
<dbReference type="SUPFAM" id="SSF46785">
    <property type="entry name" value="Winged helix' DNA-binding domain"/>
    <property type="match status" value="1"/>
</dbReference>
<evidence type="ECO:0000259" key="5">
    <source>
        <dbReference type="PROSITE" id="PS50931"/>
    </source>
</evidence>
<evidence type="ECO:0000313" key="7">
    <source>
        <dbReference type="Proteomes" id="UP000245845"/>
    </source>
</evidence>
<keyword evidence="2" id="KW-0805">Transcription regulation</keyword>
<dbReference type="PROSITE" id="PS50931">
    <property type="entry name" value="HTH_LYSR"/>
    <property type="match status" value="1"/>
</dbReference>
<evidence type="ECO:0000256" key="3">
    <source>
        <dbReference type="ARBA" id="ARBA00023125"/>
    </source>
</evidence>
<dbReference type="InterPro" id="IPR036390">
    <property type="entry name" value="WH_DNA-bd_sf"/>
</dbReference>
<keyword evidence="3 6" id="KW-0238">DNA-binding</keyword>
<comment type="caution">
    <text evidence="6">The sequence shown here is derived from an EMBL/GenBank/DDBJ whole genome shotgun (WGS) entry which is preliminary data.</text>
</comment>
<dbReference type="PANTHER" id="PTHR30419">
    <property type="entry name" value="HTH-TYPE TRANSCRIPTIONAL REGULATOR YBHD"/>
    <property type="match status" value="1"/>
</dbReference>
<dbReference type="InterPro" id="IPR005119">
    <property type="entry name" value="LysR_subst-bd"/>
</dbReference>
<comment type="similarity">
    <text evidence="1">Belongs to the LysR transcriptional regulatory family.</text>
</comment>
<dbReference type="GO" id="GO:0003677">
    <property type="term" value="F:DNA binding"/>
    <property type="evidence" value="ECO:0007669"/>
    <property type="project" value="UniProtKB-KW"/>
</dbReference>
<reference evidence="6 7" key="1">
    <citation type="submission" date="2018-05" db="EMBL/GenBank/DDBJ databases">
        <title>The Hungate 1000. A catalogue of reference genomes from the rumen microbiome.</title>
        <authorList>
            <person name="Kelly W."/>
        </authorList>
    </citation>
    <scope>NUCLEOTIDE SEQUENCE [LARGE SCALE GENOMIC DNA]</scope>
    <source>
        <strain evidence="6 7">NLAE-zl-C242</strain>
    </source>
</reference>
<dbReference type="GO" id="GO:0003700">
    <property type="term" value="F:DNA-binding transcription factor activity"/>
    <property type="evidence" value="ECO:0007669"/>
    <property type="project" value="InterPro"/>
</dbReference>
<dbReference type="PANTHER" id="PTHR30419:SF8">
    <property type="entry name" value="NITROGEN ASSIMILATION TRANSCRIPTIONAL ACTIVATOR-RELATED"/>
    <property type="match status" value="1"/>
</dbReference>
<dbReference type="Proteomes" id="UP000245845">
    <property type="component" value="Unassembled WGS sequence"/>
</dbReference>
<dbReference type="GO" id="GO:0005829">
    <property type="term" value="C:cytosol"/>
    <property type="evidence" value="ECO:0007669"/>
    <property type="project" value="TreeGrafter"/>
</dbReference>
<dbReference type="InterPro" id="IPR050950">
    <property type="entry name" value="HTH-type_LysR_regulators"/>
</dbReference>
<evidence type="ECO:0000256" key="4">
    <source>
        <dbReference type="ARBA" id="ARBA00023163"/>
    </source>
</evidence>
<dbReference type="AlphaFoldDB" id="A0A2Y9BGV0"/>
<evidence type="ECO:0000313" key="6">
    <source>
        <dbReference type="EMBL" id="PWJ28335.1"/>
    </source>
</evidence>
<gene>
    <name evidence="6" type="ORF">A8806_109217</name>
</gene>
<sequence length="306" mass="35317">MDKFQAIRCALTIRKYGKISKAADVLFMAQPNLSRTLAALEEELGFALFSRSKKGLTVTSQGERYLTQAEGLLEELANLEKACRCEQLSHVTIATIESSLYINHILDAMQQYPELPIEFTENDLDEVIELVESEKAEFGLIIIPYSQQKNYEKYFSGHGLAYFPICRTPYFLLTNRQNPYFREGEKPDLNKLKHCILSSTQHSMRLKDESLGTYLPKECRILERNVRSSNMDFLDTFPNGVMITFQTHQRVLRRNDLISIPLRQLPLSMEYAYVCKKRKKLENPVKMILGVLCEEVKNELEGNLLE</sequence>
<dbReference type="Gene3D" id="1.10.10.10">
    <property type="entry name" value="Winged helix-like DNA-binding domain superfamily/Winged helix DNA-binding domain"/>
    <property type="match status" value="1"/>
</dbReference>
<dbReference type="RefSeq" id="WP_109732132.1">
    <property type="nucleotide sequence ID" value="NZ_BAAACK010000009.1"/>
</dbReference>
<dbReference type="SUPFAM" id="SSF53850">
    <property type="entry name" value="Periplasmic binding protein-like II"/>
    <property type="match status" value="1"/>
</dbReference>
<dbReference type="InterPro" id="IPR036388">
    <property type="entry name" value="WH-like_DNA-bd_sf"/>
</dbReference>
<accession>A0A2Y9BGV0</accession>
<evidence type="ECO:0000256" key="1">
    <source>
        <dbReference type="ARBA" id="ARBA00009437"/>
    </source>
</evidence>
<dbReference type="PRINTS" id="PR00039">
    <property type="entry name" value="HTHLYSR"/>
</dbReference>